<protein>
    <recommendedName>
        <fullName evidence="3">Alpha/beta hydrolase</fullName>
    </recommendedName>
</protein>
<dbReference type="Proteomes" id="UP001183246">
    <property type="component" value="Unassembled WGS sequence"/>
</dbReference>
<evidence type="ECO:0008006" key="3">
    <source>
        <dbReference type="Google" id="ProtNLM"/>
    </source>
</evidence>
<organism evidence="1 2">
    <name type="scientific">Streptomyces litchfieldiae</name>
    <dbReference type="NCBI Taxonomy" id="3075543"/>
    <lineage>
        <taxon>Bacteria</taxon>
        <taxon>Bacillati</taxon>
        <taxon>Actinomycetota</taxon>
        <taxon>Actinomycetes</taxon>
        <taxon>Kitasatosporales</taxon>
        <taxon>Streptomycetaceae</taxon>
        <taxon>Streptomyces</taxon>
    </lineage>
</organism>
<name>A0ABU2MWD2_9ACTN</name>
<dbReference type="Gene3D" id="3.40.50.1820">
    <property type="entry name" value="alpha/beta hydrolase"/>
    <property type="match status" value="1"/>
</dbReference>
<evidence type="ECO:0000313" key="2">
    <source>
        <dbReference type="Proteomes" id="UP001183246"/>
    </source>
</evidence>
<comment type="caution">
    <text evidence="1">The sequence shown here is derived from an EMBL/GenBank/DDBJ whole genome shotgun (WGS) entry which is preliminary data.</text>
</comment>
<dbReference type="InterPro" id="IPR029058">
    <property type="entry name" value="AB_hydrolase_fold"/>
</dbReference>
<dbReference type="EMBL" id="JAVREL010000017">
    <property type="protein sequence ID" value="MDT0345952.1"/>
    <property type="molecule type" value="Genomic_DNA"/>
</dbReference>
<dbReference type="RefSeq" id="WP_311707087.1">
    <property type="nucleotide sequence ID" value="NZ_JAVREL010000017.1"/>
</dbReference>
<dbReference type="SUPFAM" id="SSF53474">
    <property type="entry name" value="alpha/beta-Hydrolases"/>
    <property type="match status" value="1"/>
</dbReference>
<proteinExistence type="predicted"/>
<gene>
    <name evidence="1" type="ORF">RM590_25680</name>
</gene>
<sequence length="63" mass="6685">MPLRTTVPHEPAVGEHSPPARHAAVAAVARHCGVSRATVPGGRHAAHLENPAEFAALIRRHPF</sequence>
<keyword evidence="2" id="KW-1185">Reference proteome</keyword>
<reference evidence="2" key="1">
    <citation type="submission" date="2023-07" db="EMBL/GenBank/DDBJ databases">
        <title>30 novel species of actinomycetes from the DSMZ collection.</title>
        <authorList>
            <person name="Nouioui I."/>
        </authorList>
    </citation>
    <scope>NUCLEOTIDE SEQUENCE [LARGE SCALE GENOMIC DNA]</scope>
    <source>
        <strain evidence="2">DSM 44938</strain>
    </source>
</reference>
<accession>A0ABU2MWD2</accession>
<evidence type="ECO:0000313" key="1">
    <source>
        <dbReference type="EMBL" id="MDT0345952.1"/>
    </source>
</evidence>